<accession>A0AA91A4F1</accession>
<reference evidence="2" key="1">
    <citation type="submission" date="2019-09" db="EMBL/GenBank/DDBJ databases">
        <title>Distinct polysaccharide growth profiles of human intestinal Prevotella copri isolates.</title>
        <authorList>
            <person name="Fehlner-Peach H."/>
            <person name="Magnabosco C."/>
            <person name="Raghavan V."/>
            <person name="Scher J.U."/>
            <person name="Tett A."/>
            <person name="Cox L.M."/>
            <person name="Gottsegen C."/>
            <person name="Watters A."/>
            <person name="Wiltshire- Gordon J.D."/>
            <person name="Segata N."/>
            <person name="Bonneau R."/>
            <person name="Littman D.R."/>
        </authorList>
    </citation>
    <scope>NUCLEOTIDE SEQUENCE [LARGE SCALE GENOMIC DNA]</scope>
    <source>
        <strain evidence="2">iAU3127</strain>
    </source>
</reference>
<name>A0AA91A4F1_9BACT</name>
<gene>
    <name evidence="1" type="ORF">F7D31_00165</name>
</gene>
<evidence type="ECO:0000313" key="1">
    <source>
        <dbReference type="EMBL" id="MQO91109.1"/>
    </source>
</evidence>
<dbReference type="Proteomes" id="UP000421283">
    <property type="component" value="Unassembled WGS sequence"/>
</dbReference>
<organism evidence="1 2">
    <name type="scientific">Segatella copri</name>
    <dbReference type="NCBI Taxonomy" id="165179"/>
    <lineage>
        <taxon>Bacteria</taxon>
        <taxon>Pseudomonadati</taxon>
        <taxon>Bacteroidota</taxon>
        <taxon>Bacteroidia</taxon>
        <taxon>Bacteroidales</taxon>
        <taxon>Prevotellaceae</taxon>
        <taxon>Segatella</taxon>
    </lineage>
</organism>
<proteinExistence type="predicted"/>
<evidence type="ECO:0000313" key="2">
    <source>
        <dbReference type="Proteomes" id="UP000421283"/>
    </source>
</evidence>
<dbReference type="RefSeq" id="WP_153136823.1">
    <property type="nucleotide sequence ID" value="NZ_VZAP01000004.1"/>
</dbReference>
<sequence>MKKKKEKQAKTFVECHNTCARSSGRTCKFWGCSHRKLYSECDEYKRYVLWPTPSVHIISRSYEK</sequence>
<dbReference type="EMBL" id="VZAP01000004">
    <property type="protein sequence ID" value="MQO91109.1"/>
    <property type="molecule type" value="Genomic_DNA"/>
</dbReference>
<protein>
    <submittedName>
        <fullName evidence="1">Uncharacterized protein</fullName>
    </submittedName>
</protein>
<comment type="caution">
    <text evidence="1">The sequence shown here is derived from an EMBL/GenBank/DDBJ whole genome shotgun (WGS) entry which is preliminary data.</text>
</comment>
<dbReference type="AlphaFoldDB" id="A0AA91A4F1"/>